<dbReference type="GO" id="GO:0033228">
    <property type="term" value="P:cysteine export across plasma membrane"/>
    <property type="evidence" value="ECO:0007669"/>
    <property type="project" value="TreeGrafter"/>
</dbReference>
<dbReference type="AlphaFoldDB" id="A0A381TKN1"/>
<keyword evidence="2" id="KW-1003">Cell membrane</keyword>
<evidence type="ECO:0008006" key="8">
    <source>
        <dbReference type="Google" id="ProtNLM"/>
    </source>
</evidence>
<dbReference type="GO" id="GO:0015171">
    <property type="term" value="F:amino acid transmembrane transporter activity"/>
    <property type="evidence" value="ECO:0007669"/>
    <property type="project" value="TreeGrafter"/>
</dbReference>
<dbReference type="InterPro" id="IPR001123">
    <property type="entry name" value="LeuE-type"/>
</dbReference>
<keyword evidence="4 6" id="KW-1133">Transmembrane helix</keyword>
<accession>A0A381TKN1</accession>
<dbReference type="PANTHER" id="PTHR30086:SF20">
    <property type="entry name" value="ARGININE EXPORTER PROTEIN ARGO-RELATED"/>
    <property type="match status" value="1"/>
</dbReference>
<evidence type="ECO:0000256" key="3">
    <source>
        <dbReference type="ARBA" id="ARBA00022692"/>
    </source>
</evidence>
<proteinExistence type="predicted"/>
<comment type="subcellular location">
    <subcellularLocation>
        <location evidence="1">Cell membrane</location>
        <topology evidence="1">Multi-pass membrane protein</topology>
    </subcellularLocation>
</comment>
<evidence type="ECO:0000256" key="4">
    <source>
        <dbReference type="ARBA" id="ARBA00022989"/>
    </source>
</evidence>
<evidence type="ECO:0000313" key="7">
    <source>
        <dbReference type="EMBL" id="SVA16646.1"/>
    </source>
</evidence>
<evidence type="ECO:0000256" key="2">
    <source>
        <dbReference type="ARBA" id="ARBA00022475"/>
    </source>
</evidence>
<keyword evidence="5 6" id="KW-0472">Membrane</keyword>
<protein>
    <recommendedName>
        <fullName evidence="8">LysE family translocator</fullName>
    </recommendedName>
</protein>
<gene>
    <name evidence="7" type="ORF">METZ01_LOCUS69500</name>
</gene>
<dbReference type="PANTHER" id="PTHR30086">
    <property type="entry name" value="ARGININE EXPORTER PROTEIN ARGO"/>
    <property type="match status" value="1"/>
</dbReference>
<feature type="transmembrane region" description="Helical" evidence="6">
    <location>
        <begin position="145"/>
        <end position="167"/>
    </location>
</feature>
<evidence type="ECO:0000256" key="6">
    <source>
        <dbReference type="SAM" id="Phobius"/>
    </source>
</evidence>
<reference evidence="7" key="1">
    <citation type="submission" date="2018-05" db="EMBL/GenBank/DDBJ databases">
        <authorList>
            <person name="Lanie J.A."/>
            <person name="Ng W.-L."/>
            <person name="Kazmierczak K.M."/>
            <person name="Andrzejewski T.M."/>
            <person name="Davidsen T.M."/>
            <person name="Wayne K.J."/>
            <person name="Tettelin H."/>
            <person name="Glass J.I."/>
            <person name="Rusch D."/>
            <person name="Podicherti R."/>
            <person name="Tsui H.-C.T."/>
            <person name="Winkler M.E."/>
        </authorList>
    </citation>
    <scope>NUCLEOTIDE SEQUENCE</scope>
</reference>
<dbReference type="Pfam" id="PF01810">
    <property type="entry name" value="LysE"/>
    <property type="match status" value="1"/>
</dbReference>
<feature type="transmembrane region" description="Helical" evidence="6">
    <location>
        <begin position="179"/>
        <end position="197"/>
    </location>
</feature>
<dbReference type="EMBL" id="UINC01004757">
    <property type="protein sequence ID" value="SVA16646.1"/>
    <property type="molecule type" value="Genomic_DNA"/>
</dbReference>
<organism evidence="7">
    <name type="scientific">marine metagenome</name>
    <dbReference type="NCBI Taxonomy" id="408172"/>
    <lineage>
        <taxon>unclassified sequences</taxon>
        <taxon>metagenomes</taxon>
        <taxon>ecological metagenomes</taxon>
    </lineage>
</organism>
<evidence type="ECO:0000256" key="5">
    <source>
        <dbReference type="ARBA" id="ARBA00023136"/>
    </source>
</evidence>
<feature type="transmembrane region" description="Helical" evidence="6">
    <location>
        <begin position="43"/>
        <end position="64"/>
    </location>
</feature>
<name>A0A381TKN1_9ZZZZ</name>
<evidence type="ECO:0000256" key="1">
    <source>
        <dbReference type="ARBA" id="ARBA00004651"/>
    </source>
</evidence>
<sequence>MNIPALLALLAFIVPMCFTPGPNNVLCAAHGSRHGVRKTVPLIGGMAVGWSVLGVGIAAGATFLEENESIFQIISYLGAAYIAYLGYKVGTTSTIEDQKEDEDVLGPWTGFILQIVNGKAWIHFVVLMTTFGTIFGAGFEGKIALVLLNLSFGFPAVLSWAAFGTLLKQIFSGEESGIWLNRMLGLLLFLVAVWIALPHE</sequence>
<keyword evidence="3 6" id="KW-0812">Transmembrane</keyword>
<dbReference type="GO" id="GO:0005886">
    <property type="term" value="C:plasma membrane"/>
    <property type="evidence" value="ECO:0007669"/>
    <property type="project" value="UniProtKB-SubCell"/>
</dbReference>
<feature type="transmembrane region" description="Helical" evidence="6">
    <location>
        <begin position="120"/>
        <end position="139"/>
    </location>
</feature>